<organism evidence="6 7">
    <name type="scientific">Rhamnusium bicolor</name>
    <dbReference type="NCBI Taxonomy" id="1586634"/>
    <lineage>
        <taxon>Eukaryota</taxon>
        <taxon>Metazoa</taxon>
        <taxon>Ecdysozoa</taxon>
        <taxon>Arthropoda</taxon>
        <taxon>Hexapoda</taxon>
        <taxon>Insecta</taxon>
        <taxon>Pterygota</taxon>
        <taxon>Neoptera</taxon>
        <taxon>Endopterygota</taxon>
        <taxon>Coleoptera</taxon>
        <taxon>Polyphaga</taxon>
        <taxon>Cucujiformia</taxon>
        <taxon>Chrysomeloidea</taxon>
        <taxon>Cerambycidae</taxon>
        <taxon>Lepturinae</taxon>
        <taxon>Rhagiini</taxon>
        <taxon>Rhamnusium</taxon>
    </lineage>
</organism>
<dbReference type="Gene3D" id="3.60.90.10">
    <property type="entry name" value="S-adenosylmethionine decarboxylase"/>
    <property type="match status" value="1"/>
</dbReference>
<dbReference type="InterPro" id="IPR048283">
    <property type="entry name" value="AdoMetDC-like"/>
</dbReference>
<dbReference type="PANTHER" id="PTHR11570">
    <property type="entry name" value="S-ADENOSYLMETHIONINE DECARBOXYLASE"/>
    <property type="match status" value="1"/>
</dbReference>
<evidence type="ECO:0000313" key="6">
    <source>
        <dbReference type="EMBL" id="KAJ8946806.1"/>
    </source>
</evidence>
<dbReference type="GO" id="GO:0006597">
    <property type="term" value="P:spermine biosynthetic process"/>
    <property type="evidence" value="ECO:0007669"/>
    <property type="project" value="TreeGrafter"/>
</dbReference>
<comment type="pathway">
    <text evidence="1">Amine and polyamine biosynthesis; S-adenosylmethioninamine biosynthesis; S-adenosylmethioninamine from S-adenosyl-L-methionine: step 1/1.</text>
</comment>
<dbReference type="GO" id="GO:0005829">
    <property type="term" value="C:cytosol"/>
    <property type="evidence" value="ECO:0007669"/>
    <property type="project" value="TreeGrafter"/>
</dbReference>
<dbReference type="GO" id="GO:0004014">
    <property type="term" value="F:adenosylmethionine decarboxylase activity"/>
    <property type="evidence" value="ECO:0007669"/>
    <property type="project" value="UniProtKB-EC"/>
</dbReference>
<dbReference type="SUPFAM" id="SSF56276">
    <property type="entry name" value="S-adenosylmethionine decarboxylase"/>
    <property type="match status" value="1"/>
</dbReference>
<accession>A0AAV8Y706</accession>
<evidence type="ECO:0000256" key="2">
    <source>
        <dbReference type="ARBA" id="ARBA00008466"/>
    </source>
</evidence>
<evidence type="ECO:0000256" key="3">
    <source>
        <dbReference type="ARBA" id="ARBA00023066"/>
    </source>
</evidence>
<dbReference type="AlphaFoldDB" id="A0AAV8Y706"/>
<dbReference type="GO" id="GO:0008295">
    <property type="term" value="P:spermidine biosynthetic process"/>
    <property type="evidence" value="ECO:0007669"/>
    <property type="project" value="UniProtKB-KW"/>
</dbReference>
<dbReference type="PANTHER" id="PTHR11570:SF0">
    <property type="entry name" value="S-ADENOSYLMETHIONINE DECARBOXYLASE PROENZYME"/>
    <property type="match status" value="1"/>
</dbReference>
<protein>
    <recommendedName>
        <fullName evidence="8">Adenosylmethionine decarboxylase</fullName>
    </recommendedName>
</protein>
<gene>
    <name evidence="6" type="ORF">NQ314_008790</name>
</gene>
<comment type="caution">
    <text evidence="6">The sequence shown here is derived from an EMBL/GenBank/DDBJ whole genome shotgun (WGS) entry which is preliminary data.</text>
</comment>
<dbReference type="InterPro" id="IPR016067">
    <property type="entry name" value="S-AdoMet_deCO2ase_core"/>
</dbReference>
<keyword evidence="4" id="KW-0620">Polyamine biosynthesis</keyword>
<keyword evidence="3" id="KW-0745">Spermidine biosynthesis</keyword>
<comment type="catalytic activity">
    <reaction evidence="5">
        <text>S-adenosyl-L-methionine + H(+) = S-adenosyl 3-(methylsulfanyl)propylamine + CO2</text>
        <dbReference type="Rhea" id="RHEA:15981"/>
        <dbReference type="ChEBI" id="CHEBI:15378"/>
        <dbReference type="ChEBI" id="CHEBI:16526"/>
        <dbReference type="ChEBI" id="CHEBI:57443"/>
        <dbReference type="ChEBI" id="CHEBI:59789"/>
        <dbReference type="EC" id="4.1.1.50"/>
    </reaction>
</comment>
<evidence type="ECO:0000256" key="4">
    <source>
        <dbReference type="ARBA" id="ARBA00023115"/>
    </source>
</evidence>
<reference evidence="6" key="1">
    <citation type="journal article" date="2023" name="Insect Mol. Biol.">
        <title>Genome sequencing provides insights into the evolution of gene families encoding plant cell wall-degrading enzymes in longhorned beetles.</title>
        <authorList>
            <person name="Shin N.R."/>
            <person name="Okamura Y."/>
            <person name="Kirsch R."/>
            <person name="Pauchet Y."/>
        </authorList>
    </citation>
    <scope>NUCLEOTIDE SEQUENCE</scope>
    <source>
        <strain evidence="6">RBIC_L_NR</strain>
    </source>
</reference>
<evidence type="ECO:0000256" key="5">
    <source>
        <dbReference type="ARBA" id="ARBA00048112"/>
    </source>
</evidence>
<dbReference type="Pfam" id="PF01536">
    <property type="entry name" value="SAM_decarbox"/>
    <property type="match status" value="1"/>
</dbReference>
<comment type="similarity">
    <text evidence="2">Belongs to the eukaryotic AdoMetDC family.</text>
</comment>
<dbReference type="EMBL" id="JANEYF010002419">
    <property type="protein sequence ID" value="KAJ8946806.1"/>
    <property type="molecule type" value="Genomic_DNA"/>
</dbReference>
<evidence type="ECO:0000313" key="7">
    <source>
        <dbReference type="Proteomes" id="UP001162156"/>
    </source>
</evidence>
<sequence length="72" mass="8426">MEVESSMFVSKRRFILKTCGTTTPLLCLQPLLLLAEQYAGFTEVEDLFYSRKNFKRPDLQVTPHQHFDQEVC</sequence>
<proteinExistence type="inferred from homology"/>
<keyword evidence="7" id="KW-1185">Reference proteome</keyword>
<dbReference type="Proteomes" id="UP001162156">
    <property type="component" value="Unassembled WGS sequence"/>
</dbReference>
<evidence type="ECO:0008006" key="8">
    <source>
        <dbReference type="Google" id="ProtNLM"/>
    </source>
</evidence>
<evidence type="ECO:0000256" key="1">
    <source>
        <dbReference type="ARBA" id="ARBA00004911"/>
    </source>
</evidence>
<name>A0AAV8Y706_9CUCU</name>